<evidence type="ECO:0000313" key="1">
    <source>
        <dbReference type="EMBL" id="TVT53442.1"/>
    </source>
</evidence>
<dbReference type="Proteomes" id="UP000320011">
    <property type="component" value="Unassembled WGS sequence"/>
</dbReference>
<keyword evidence="2" id="KW-1185">Reference proteome</keyword>
<dbReference type="Gene3D" id="1.10.260.40">
    <property type="entry name" value="lambda repressor-like DNA-binding domains"/>
    <property type="match status" value="1"/>
</dbReference>
<gene>
    <name evidence="1" type="ORF">FNH05_11870</name>
</gene>
<reference evidence="1 2" key="2">
    <citation type="submission" date="2019-08" db="EMBL/GenBank/DDBJ databases">
        <title>Amycolatopsis acidicola sp. nov., isolated from peat swamp forest soil.</title>
        <authorList>
            <person name="Srisuk N."/>
        </authorList>
    </citation>
    <scope>NUCLEOTIDE SEQUENCE [LARGE SCALE GENOMIC DNA]</scope>
    <source>
        <strain evidence="1 2">TBRC 6029</strain>
    </source>
</reference>
<dbReference type="OrthoDB" id="5186342at2"/>
<dbReference type="AlphaFoldDB" id="A0A558CXG2"/>
<accession>A0A558CXG2</accession>
<organism evidence="1 2">
    <name type="scientific">Amycolatopsis rhizosphaerae</name>
    <dbReference type="NCBI Taxonomy" id="2053003"/>
    <lineage>
        <taxon>Bacteria</taxon>
        <taxon>Bacillati</taxon>
        <taxon>Actinomycetota</taxon>
        <taxon>Actinomycetes</taxon>
        <taxon>Pseudonocardiales</taxon>
        <taxon>Pseudonocardiaceae</taxon>
        <taxon>Amycolatopsis</taxon>
    </lineage>
</organism>
<comment type="caution">
    <text evidence="1">The sequence shown here is derived from an EMBL/GenBank/DDBJ whole genome shotgun (WGS) entry which is preliminary data.</text>
</comment>
<proteinExistence type="predicted"/>
<sequence>MTENWSAVSKAINRRLAELGLKQRELVERSHVSQAIVREIQNHTVERRRSARTLEALSLALDWHPRHLEAVLYGRKPLEPGQTGDEALDAIATRLGAIEDRLFELTERLDTMSANLAALLKAADRRDAR</sequence>
<dbReference type="EMBL" id="VJWX01000089">
    <property type="protein sequence ID" value="TVT53442.1"/>
    <property type="molecule type" value="Genomic_DNA"/>
</dbReference>
<reference evidence="1 2" key="1">
    <citation type="submission" date="2019-07" db="EMBL/GenBank/DDBJ databases">
        <authorList>
            <person name="Duangmal K."/>
            <person name="Teo W.F.A."/>
        </authorList>
    </citation>
    <scope>NUCLEOTIDE SEQUENCE [LARGE SCALE GENOMIC DNA]</scope>
    <source>
        <strain evidence="1 2">TBRC 6029</strain>
    </source>
</reference>
<dbReference type="SUPFAM" id="SSF47413">
    <property type="entry name" value="lambda repressor-like DNA-binding domains"/>
    <property type="match status" value="1"/>
</dbReference>
<dbReference type="InterPro" id="IPR010982">
    <property type="entry name" value="Lambda_DNA-bd_dom_sf"/>
</dbReference>
<protein>
    <submittedName>
        <fullName evidence="1">XRE family transcriptional regulator</fullName>
    </submittedName>
</protein>
<dbReference type="GO" id="GO:0003677">
    <property type="term" value="F:DNA binding"/>
    <property type="evidence" value="ECO:0007669"/>
    <property type="project" value="InterPro"/>
</dbReference>
<name>A0A558CXG2_9PSEU</name>
<dbReference type="RefSeq" id="WP_144587423.1">
    <property type="nucleotide sequence ID" value="NZ_VJWX01000089.1"/>
</dbReference>
<evidence type="ECO:0000313" key="2">
    <source>
        <dbReference type="Proteomes" id="UP000320011"/>
    </source>
</evidence>